<protein>
    <submittedName>
        <fullName evidence="3">Uncharacterized protein</fullName>
    </submittedName>
</protein>
<gene>
    <name evidence="3" type="ORF">K503DRAFT_856451</name>
</gene>
<organism evidence="3 4">
    <name type="scientific">Rhizopogon vinicolor AM-OR11-026</name>
    <dbReference type="NCBI Taxonomy" id="1314800"/>
    <lineage>
        <taxon>Eukaryota</taxon>
        <taxon>Fungi</taxon>
        <taxon>Dikarya</taxon>
        <taxon>Basidiomycota</taxon>
        <taxon>Agaricomycotina</taxon>
        <taxon>Agaricomycetes</taxon>
        <taxon>Agaricomycetidae</taxon>
        <taxon>Boletales</taxon>
        <taxon>Suillineae</taxon>
        <taxon>Rhizopogonaceae</taxon>
        <taxon>Rhizopogon</taxon>
    </lineage>
</organism>
<sequence>MISSLAPQRRQPRGPRMQLRRSRLRKKVQDLTKPLQFENMNDVLSHATSEVDALREQYEKLRALVAERLPPSGNLTARKPSTQPFVNHVIFTSQAQASVSNPGVCSNEDDVSRLSENEAKRLLTRLITSLRLSPHSIKNLLSDGSDDGSDLINPPPLSMEDIKVSMDFLASVDELVWKRSMPVNGGVLDPLYSRANMDTLVQRLTLWEKTVRGPHKG</sequence>
<dbReference type="InParanoid" id="A0A1B7N1S7"/>
<dbReference type="Proteomes" id="UP000092154">
    <property type="component" value="Unassembled WGS sequence"/>
</dbReference>
<evidence type="ECO:0000256" key="2">
    <source>
        <dbReference type="SAM" id="MobiDB-lite"/>
    </source>
</evidence>
<dbReference type="AlphaFoldDB" id="A0A1B7N1S7"/>
<evidence type="ECO:0000313" key="3">
    <source>
        <dbReference type="EMBL" id="OAX38803.1"/>
    </source>
</evidence>
<reference evidence="3 4" key="1">
    <citation type="submission" date="2016-06" db="EMBL/GenBank/DDBJ databases">
        <title>Comparative genomics of the ectomycorrhizal sister species Rhizopogon vinicolor and Rhizopogon vesiculosus (Basidiomycota: Boletales) reveals a divergence of the mating type B locus.</title>
        <authorList>
            <consortium name="DOE Joint Genome Institute"/>
            <person name="Mujic A.B."/>
            <person name="Kuo A."/>
            <person name="Tritt A."/>
            <person name="Lipzen A."/>
            <person name="Chen C."/>
            <person name="Johnson J."/>
            <person name="Sharma A."/>
            <person name="Barry K."/>
            <person name="Grigoriev I.V."/>
            <person name="Spatafora J.W."/>
        </authorList>
    </citation>
    <scope>NUCLEOTIDE SEQUENCE [LARGE SCALE GENOMIC DNA]</scope>
    <source>
        <strain evidence="3 4">AM-OR11-026</strain>
    </source>
</reference>
<accession>A0A1B7N1S7</accession>
<dbReference type="EMBL" id="KV448276">
    <property type="protein sequence ID" value="OAX38803.1"/>
    <property type="molecule type" value="Genomic_DNA"/>
</dbReference>
<feature type="compositionally biased region" description="Basic residues" evidence="2">
    <location>
        <begin position="10"/>
        <end position="24"/>
    </location>
</feature>
<dbReference type="OrthoDB" id="3225650at2759"/>
<evidence type="ECO:0000313" key="4">
    <source>
        <dbReference type="Proteomes" id="UP000092154"/>
    </source>
</evidence>
<feature type="coiled-coil region" evidence="1">
    <location>
        <begin position="37"/>
        <end position="64"/>
    </location>
</feature>
<evidence type="ECO:0000256" key="1">
    <source>
        <dbReference type="SAM" id="Coils"/>
    </source>
</evidence>
<feature type="region of interest" description="Disordered" evidence="2">
    <location>
        <begin position="1"/>
        <end position="24"/>
    </location>
</feature>
<keyword evidence="1" id="KW-0175">Coiled coil</keyword>
<proteinExistence type="predicted"/>
<name>A0A1B7N1S7_9AGAM</name>
<keyword evidence="4" id="KW-1185">Reference proteome</keyword>